<organism evidence="2 3">
    <name type="scientific">Trichonephila clavata</name>
    <name type="common">Joro spider</name>
    <name type="synonym">Nephila clavata</name>
    <dbReference type="NCBI Taxonomy" id="2740835"/>
    <lineage>
        <taxon>Eukaryota</taxon>
        <taxon>Metazoa</taxon>
        <taxon>Ecdysozoa</taxon>
        <taxon>Arthropoda</taxon>
        <taxon>Chelicerata</taxon>
        <taxon>Arachnida</taxon>
        <taxon>Araneae</taxon>
        <taxon>Araneomorphae</taxon>
        <taxon>Entelegynae</taxon>
        <taxon>Araneoidea</taxon>
        <taxon>Nephilidae</taxon>
        <taxon>Trichonephila</taxon>
    </lineage>
</organism>
<accession>A0A8X6FYL0</accession>
<gene>
    <name evidence="2" type="ORF">TNCT_605721</name>
</gene>
<evidence type="ECO:0000313" key="3">
    <source>
        <dbReference type="Proteomes" id="UP000887116"/>
    </source>
</evidence>
<dbReference type="EMBL" id="BMAO01013901">
    <property type="protein sequence ID" value="GFQ91613.1"/>
    <property type="molecule type" value="Genomic_DNA"/>
</dbReference>
<dbReference type="OrthoDB" id="6424365at2759"/>
<evidence type="ECO:0000313" key="2">
    <source>
        <dbReference type="EMBL" id="GFQ91613.1"/>
    </source>
</evidence>
<protein>
    <submittedName>
        <fullName evidence="2">Uncharacterized protein</fullName>
    </submittedName>
</protein>
<name>A0A8X6FYL0_TRICU</name>
<comment type="caution">
    <text evidence="2">The sequence shown here is derived from an EMBL/GenBank/DDBJ whole genome shotgun (WGS) entry which is preliminary data.</text>
</comment>
<feature type="signal peptide" evidence="1">
    <location>
        <begin position="1"/>
        <end position="21"/>
    </location>
</feature>
<feature type="chain" id="PRO_5036496257" evidence="1">
    <location>
        <begin position="22"/>
        <end position="132"/>
    </location>
</feature>
<keyword evidence="1" id="KW-0732">Signal</keyword>
<proteinExistence type="predicted"/>
<keyword evidence="3" id="KW-1185">Reference proteome</keyword>
<evidence type="ECO:0000256" key="1">
    <source>
        <dbReference type="SAM" id="SignalP"/>
    </source>
</evidence>
<dbReference type="Proteomes" id="UP000887116">
    <property type="component" value="Unassembled WGS sequence"/>
</dbReference>
<reference evidence="2" key="1">
    <citation type="submission" date="2020-07" db="EMBL/GenBank/DDBJ databases">
        <title>Multicomponent nature underlies the extraordinary mechanical properties of spider dragline silk.</title>
        <authorList>
            <person name="Kono N."/>
            <person name="Nakamura H."/>
            <person name="Mori M."/>
            <person name="Yoshida Y."/>
            <person name="Ohtoshi R."/>
            <person name="Malay A.D."/>
            <person name="Moran D.A.P."/>
            <person name="Tomita M."/>
            <person name="Numata K."/>
            <person name="Arakawa K."/>
        </authorList>
    </citation>
    <scope>NUCLEOTIDE SEQUENCE</scope>
</reference>
<sequence length="132" mass="14225">MNVGGIPVLLGTILLAVGVSAQSGNDIFLSIINCVATSADEDLCQEFLNCSQYFAKPFADAENTCTQALTPEGPGKCTEDEQLYRDEETRKEINECVTSLVTEELTDEQKEEMGVYMECVTNVGNKCPGGGD</sequence>
<dbReference type="AlphaFoldDB" id="A0A8X6FYL0"/>